<feature type="compositionally biased region" description="Basic and acidic residues" evidence="1">
    <location>
        <begin position="68"/>
        <end position="92"/>
    </location>
</feature>
<evidence type="ECO:0000313" key="3">
    <source>
        <dbReference type="Proteomes" id="UP001454036"/>
    </source>
</evidence>
<feature type="region of interest" description="Disordered" evidence="1">
    <location>
        <begin position="1"/>
        <end position="92"/>
    </location>
</feature>
<evidence type="ECO:0000313" key="2">
    <source>
        <dbReference type="EMBL" id="GAA0182473.1"/>
    </source>
</evidence>
<proteinExistence type="predicted"/>
<dbReference type="PANTHER" id="PTHR31833">
    <property type="entry name" value="UPF0690 PROTEIN C1ORF52"/>
    <property type="match status" value="1"/>
</dbReference>
<protein>
    <submittedName>
        <fullName evidence="2">Uncharacterized protein</fullName>
    </submittedName>
</protein>
<dbReference type="Proteomes" id="UP001454036">
    <property type="component" value="Unassembled WGS sequence"/>
</dbReference>
<sequence length="160" mass="18122">MKRAGPWSDGDDDSSTSSSSDEYSDTDHKSTDQGESATKRKGKGIDFEALSRHGYKGGLSVLKVPPPKIDEKQDWSWSKGKETRVQEKEETYEDRQRTRAALVEGEQLLNVRTQKEKKIASFSQKEKKKRDLGQASRGKNYVEEEKRLLRDSGVYSGFDA</sequence>
<evidence type="ECO:0000256" key="1">
    <source>
        <dbReference type="SAM" id="MobiDB-lite"/>
    </source>
</evidence>
<keyword evidence="3" id="KW-1185">Reference proteome</keyword>
<name>A0AAV3RPA7_LITER</name>
<organism evidence="2 3">
    <name type="scientific">Lithospermum erythrorhizon</name>
    <name type="common">Purple gromwell</name>
    <name type="synonym">Lithospermum officinale var. erythrorhizon</name>
    <dbReference type="NCBI Taxonomy" id="34254"/>
    <lineage>
        <taxon>Eukaryota</taxon>
        <taxon>Viridiplantae</taxon>
        <taxon>Streptophyta</taxon>
        <taxon>Embryophyta</taxon>
        <taxon>Tracheophyta</taxon>
        <taxon>Spermatophyta</taxon>
        <taxon>Magnoliopsida</taxon>
        <taxon>eudicotyledons</taxon>
        <taxon>Gunneridae</taxon>
        <taxon>Pentapetalae</taxon>
        <taxon>asterids</taxon>
        <taxon>lamiids</taxon>
        <taxon>Boraginales</taxon>
        <taxon>Boraginaceae</taxon>
        <taxon>Boraginoideae</taxon>
        <taxon>Lithospermeae</taxon>
        <taxon>Lithospermum</taxon>
    </lineage>
</organism>
<dbReference type="PANTHER" id="PTHR31833:SF2">
    <property type="entry name" value="UPF0690 PROTEIN C1ORF52"/>
    <property type="match status" value="1"/>
</dbReference>
<accession>A0AAV3RPA7</accession>
<comment type="caution">
    <text evidence="2">The sequence shown here is derived from an EMBL/GenBank/DDBJ whole genome shotgun (WGS) entry which is preliminary data.</text>
</comment>
<feature type="region of interest" description="Disordered" evidence="1">
    <location>
        <begin position="116"/>
        <end position="142"/>
    </location>
</feature>
<dbReference type="EMBL" id="BAABME010010844">
    <property type="protein sequence ID" value="GAA0182473.1"/>
    <property type="molecule type" value="Genomic_DNA"/>
</dbReference>
<gene>
    <name evidence="2" type="ORF">LIER_30381</name>
</gene>
<dbReference type="AlphaFoldDB" id="A0AAV3RPA7"/>
<reference evidence="2 3" key="1">
    <citation type="submission" date="2024-01" db="EMBL/GenBank/DDBJ databases">
        <title>The complete chloroplast genome sequence of Lithospermum erythrorhizon: insights into the phylogenetic relationship among Boraginaceae species and the maternal lineages of purple gromwells.</title>
        <authorList>
            <person name="Okada T."/>
            <person name="Watanabe K."/>
        </authorList>
    </citation>
    <scope>NUCLEOTIDE SEQUENCE [LARGE SCALE GENOMIC DNA]</scope>
</reference>